<dbReference type="EMBL" id="CAKOAT010205154">
    <property type="protein sequence ID" value="CAH8355222.1"/>
    <property type="molecule type" value="Genomic_DNA"/>
</dbReference>
<dbReference type="AlphaFoldDB" id="A0ABC8KCC8"/>
<gene>
    <name evidence="1" type="ORF">ERUC_LOCUS20977</name>
</gene>
<comment type="caution">
    <text evidence="1">The sequence shown here is derived from an EMBL/GenBank/DDBJ whole genome shotgun (WGS) entry which is preliminary data.</text>
</comment>
<proteinExistence type="predicted"/>
<evidence type="ECO:0000313" key="2">
    <source>
        <dbReference type="Proteomes" id="UP001642260"/>
    </source>
</evidence>
<accession>A0ABC8KCC8</accession>
<feature type="non-terminal residue" evidence="1">
    <location>
        <position position="1"/>
    </location>
</feature>
<feature type="non-terminal residue" evidence="1">
    <location>
        <position position="136"/>
    </location>
</feature>
<organism evidence="1 2">
    <name type="scientific">Eruca vesicaria subsp. sativa</name>
    <name type="common">Garden rocket</name>
    <name type="synonym">Eruca sativa</name>
    <dbReference type="NCBI Taxonomy" id="29727"/>
    <lineage>
        <taxon>Eukaryota</taxon>
        <taxon>Viridiplantae</taxon>
        <taxon>Streptophyta</taxon>
        <taxon>Embryophyta</taxon>
        <taxon>Tracheophyta</taxon>
        <taxon>Spermatophyta</taxon>
        <taxon>Magnoliopsida</taxon>
        <taxon>eudicotyledons</taxon>
        <taxon>Gunneridae</taxon>
        <taxon>Pentapetalae</taxon>
        <taxon>rosids</taxon>
        <taxon>malvids</taxon>
        <taxon>Brassicales</taxon>
        <taxon>Brassicaceae</taxon>
        <taxon>Brassiceae</taxon>
        <taxon>Eruca</taxon>
    </lineage>
</organism>
<reference evidence="1 2" key="1">
    <citation type="submission" date="2022-03" db="EMBL/GenBank/DDBJ databases">
        <authorList>
            <person name="Macdonald S."/>
            <person name="Ahmed S."/>
            <person name="Newling K."/>
        </authorList>
    </citation>
    <scope>NUCLEOTIDE SEQUENCE [LARGE SCALE GENOMIC DNA]</scope>
</reference>
<dbReference type="Proteomes" id="UP001642260">
    <property type="component" value="Unassembled WGS sequence"/>
</dbReference>
<keyword evidence="2" id="KW-1185">Reference proteome</keyword>
<evidence type="ECO:0000313" key="1">
    <source>
        <dbReference type="EMBL" id="CAH8355222.1"/>
    </source>
</evidence>
<protein>
    <submittedName>
        <fullName evidence="1">Uncharacterized protein</fullName>
    </submittedName>
</protein>
<sequence length="136" mass="15394">QIPPLDGIKVFLLLKFISSSSTGLDGDLLYISSIPKLGFGKDKHIGTYKPVFLYNSFEFGLVKFLMLALILGDGSLDWLTEYDQEGICKVLSFELHTETFQVICNAPIPLVFYASRWQHQGMEESAFNRSYQKFGL</sequence>
<name>A0ABC8KCC8_ERUVS</name>